<reference evidence="1 2" key="1">
    <citation type="submission" date="2015-07" db="EMBL/GenBank/DDBJ databases">
        <authorList>
            <person name="Noorani M."/>
        </authorList>
    </citation>
    <scope>NUCLEOTIDE SEQUENCE [LARGE SCALE GENOMIC DNA]</scope>
    <source>
        <strain evidence="1 2">CECT 7802</strain>
    </source>
</reference>
<gene>
    <name evidence="1" type="ORF">JDO7802_00406</name>
</gene>
<evidence type="ECO:0000313" key="2">
    <source>
        <dbReference type="Proteomes" id="UP000049222"/>
    </source>
</evidence>
<proteinExistence type="predicted"/>
<dbReference type="EMBL" id="CXSU01000005">
    <property type="protein sequence ID" value="CTQ48404.1"/>
    <property type="molecule type" value="Genomic_DNA"/>
</dbReference>
<evidence type="ECO:0008006" key="3">
    <source>
        <dbReference type="Google" id="ProtNLM"/>
    </source>
</evidence>
<dbReference type="AlphaFoldDB" id="A0A0M6YEN7"/>
<dbReference type="OrthoDB" id="894286at2"/>
<name>A0A0M6YEN7_9RHOB</name>
<sequence>MTHPNRVQPDGAFLATPARGTLTGNRGVLHDGQTIGPARWKHRAWVSCELAFRGRHRAIMPPRQWTALFFLDEAVAMAAGHRPCGQCRHADYRAFVTAWDRAFGPWPGSQAADATIHAARAHPGAQNLKHGTAYVGDLPDGAMFRTGSDIYLKWHGTALPYGPKGYGDPTLLPDGQITALTNPVFRDILAAGYRPRLHSSAARP</sequence>
<dbReference type="RefSeq" id="WP_055082086.1">
    <property type="nucleotide sequence ID" value="NZ_CXSU01000005.1"/>
</dbReference>
<protein>
    <recommendedName>
        <fullName evidence="3">Ada DNA repair metal-binding domain-containing protein</fullName>
    </recommendedName>
</protein>
<organism evidence="1 2">
    <name type="scientific">Jannaschia donghaensis</name>
    <dbReference type="NCBI Taxonomy" id="420998"/>
    <lineage>
        <taxon>Bacteria</taxon>
        <taxon>Pseudomonadati</taxon>
        <taxon>Pseudomonadota</taxon>
        <taxon>Alphaproteobacteria</taxon>
        <taxon>Rhodobacterales</taxon>
        <taxon>Roseobacteraceae</taxon>
        <taxon>Jannaschia</taxon>
    </lineage>
</organism>
<evidence type="ECO:0000313" key="1">
    <source>
        <dbReference type="EMBL" id="CTQ48404.1"/>
    </source>
</evidence>
<accession>A0A0M6YEN7</accession>
<dbReference type="STRING" id="420998.JDO7802_00406"/>
<keyword evidence="2" id="KW-1185">Reference proteome</keyword>
<dbReference type="Proteomes" id="UP000049222">
    <property type="component" value="Unassembled WGS sequence"/>
</dbReference>